<keyword evidence="7 9" id="KW-1133">Transmembrane helix</keyword>
<evidence type="ECO:0000256" key="5">
    <source>
        <dbReference type="ARBA" id="ARBA00022519"/>
    </source>
</evidence>
<comment type="caution">
    <text evidence="13">The sequence shown here is derived from an EMBL/GenBank/DDBJ whole genome shotgun (WGS) entry which is preliminary data.</text>
</comment>
<comment type="subcellular location">
    <subcellularLocation>
        <location evidence="1 9">Cell inner membrane</location>
        <topology evidence="1 9">Single-pass membrane protein</topology>
    </subcellularLocation>
</comment>
<evidence type="ECO:0000256" key="7">
    <source>
        <dbReference type="ARBA" id="ARBA00022989"/>
    </source>
</evidence>
<evidence type="ECO:0000256" key="1">
    <source>
        <dbReference type="ARBA" id="ARBA00004377"/>
    </source>
</evidence>
<dbReference type="Gene3D" id="2.40.30.170">
    <property type="match status" value="1"/>
</dbReference>
<accession>A0ABS5IA17</accession>
<keyword evidence="10" id="KW-0175">Coiled coil</keyword>
<keyword evidence="8 9" id="KW-0472">Membrane</keyword>
<evidence type="ECO:0000256" key="10">
    <source>
        <dbReference type="SAM" id="Coils"/>
    </source>
</evidence>
<organism evidence="13 14">
    <name type="scientific">Magnetospirillum sulfuroxidans</name>
    <dbReference type="NCBI Taxonomy" id="611300"/>
    <lineage>
        <taxon>Bacteria</taxon>
        <taxon>Pseudomonadati</taxon>
        <taxon>Pseudomonadota</taxon>
        <taxon>Alphaproteobacteria</taxon>
        <taxon>Rhodospirillales</taxon>
        <taxon>Rhodospirillaceae</taxon>
        <taxon>Magnetospirillum</taxon>
    </lineage>
</organism>
<dbReference type="InterPro" id="IPR010129">
    <property type="entry name" value="T1SS_HlyD"/>
</dbReference>
<dbReference type="PANTHER" id="PTHR30386">
    <property type="entry name" value="MEMBRANE FUSION SUBUNIT OF EMRAB-TOLC MULTIDRUG EFFLUX PUMP"/>
    <property type="match status" value="1"/>
</dbReference>
<dbReference type="InterPro" id="IPR050739">
    <property type="entry name" value="MFP"/>
</dbReference>
<dbReference type="SUPFAM" id="SSF111369">
    <property type="entry name" value="HlyD-like secretion proteins"/>
    <property type="match status" value="1"/>
</dbReference>
<evidence type="ECO:0000256" key="6">
    <source>
        <dbReference type="ARBA" id="ARBA00022692"/>
    </source>
</evidence>
<evidence type="ECO:0000256" key="2">
    <source>
        <dbReference type="ARBA" id="ARBA00009477"/>
    </source>
</evidence>
<dbReference type="EMBL" id="JAGTUF010000003">
    <property type="protein sequence ID" value="MBR9971274.1"/>
    <property type="molecule type" value="Genomic_DNA"/>
</dbReference>
<evidence type="ECO:0000256" key="3">
    <source>
        <dbReference type="ARBA" id="ARBA00022448"/>
    </source>
</evidence>
<keyword evidence="6 9" id="KW-0812">Transmembrane</keyword>
<evidence type="ECO:0000313" key="13">
    <source>
        <dbReference type="EMBL" id="MBR9971274.1"/>
    </source>
</evidence>
<sequence>MSEAAAIVPTPPNMGPPKLEKAARQIRHLAQFAIVEESGISAVSRAAVVIVSAVVAAFIVWASFMRIDEVAVTFGTAVPSRSVQVVQHLEGGIVRDILVEDRAMVEAGQVLVRLDPIQATAELDQAQSRRAGLAVKAERLRAFVEERQPDFSAFDGKYAPLVNDQMEILHANGERWKSQRTVFDEQIMQKREEIRAAQNQQRSAEEQLKLVTEEVGMRETLFNAGYSSKVDYYAVRRQRAAVEAELSRLKGQEATAGKALEELSRRIGDLDNNIRQDALGELGTVSAEMAQIDESLGRLQDRVHRLEIISPTKGFVQNLKAKTVGAVVPAGGMLMEIVPVDDELLVETRISTRDVGHLHSGQKVIVKVASYDFVRFGSVEGTLRDISATTYVDEKDNQPYYKGWVLLQHPYVGKQEGKNRILPGMTVQADIITGDKTLLQYLLKPLQASFSQAFRER</sequence>
<dbReference type="Proteomes" id="UP000680714">
    <property type="component" value="Unassembled WGS sequence"/>
</dbReference>
<protein>
    <recommendedName>
        <fullName evidence="9">Membrane fusion protein (MFP) family protein</fullName>
    </recommendedName>
</protein>
<evidence type="ECO:0000256" key="9">
    <source>
        <dbReference type="RuleBase" id="RU365093"/>
    </source>
</evidence>
<dbReference type="InterPro" id="IPR058781">
    <property type="entry name" value="HH_AprE-like"/>
</dbReference>
<name>A0ABS5IA17_9PROT</name>
<feature type="coiled-coil region" evidence="10">
    <location>
        <begin position="180"/>
        <end position="214"/>
    </location>
</feature>
<evidence type="ECO:0000256" key="4">
    <source>
        <dbReference type="ARBA" id="ARBA00022475"/>
    </source>
</evidence>
<keyword evidence="5 9" id="KW-0997">Cell inner membrane</keyword>
<evidence type="ECO:0000256" key="8">
    <source>
        <dbReference type="ARBA" id="ARBA00023136"/>
    </source>
</evidence>
<dbReference type="NCBIfam" id="TIGR01843">
    <property type="entry name" value="type_I_hlyD"/>
    <property type="match status" value="1"/>
</dbReference>
<dbReference type="InterPro" id="IPR058982">
    <property type="entry name" value="Beta-barrel_AprE"/>
</dbReference>
<dbReference type="PRINTS" id="PR01490">
    <property type="entry name" value="RTXTOXIND"/>
</dbReference>
<keyword evidence="3 9" id="KW-0813">Transport</keyword>
<dbReference type="Pfam" id="PF26002">
    <property type="entry name" value="Beta-barrel_AprE"/>
    <property type="match status" value="1"/>
</dbReference>
<evidence type="ECO:0000259" key="12">
    <source>
        <dbReference type="Pfam" id="PF26002"/>
    </source>
</evidence>
<feature type="domain" description="AprE-like long alpha-helical hairpin" evidence="11">
    <location>
        <begin position="119"/>
        <end position="302"/>
    </location>
</feature>
<feature type="transmembrane region" description="Helical" evidence="9">
    <location>
        <begin position="46"/>
        <end position="64"/>
    </location>
</feature>
<comment type="similarity">
    <text evidence="2 9">Belongs to the membrane fusion protein (MFP) (TC 8.A.1) family.</text>
</comment>
<dbReference type="Pfam" id="PF25994">
    <property type="entry name" value="HH_AprE"/>
    <property type="match status" value="1"/>
</dbReference>
<dbReference type="SUPFAM" id="SSF56954">
    <property type="entry name" value="Outer membrane efflux proteins (OEP)"/>
    <property type="match status" value="1"/>
</dbReference>
<feature type="domain" description="AprE-like beta-barrel" evidence="12">
    <location>
        <begin position="344"/>
        <end position="434"/>
    </location>
</feature>
<proteinExistence type="inferred from homology"/>
<evidence type="ECO:0000259" key="11">
    <source>
        <dbReference type="Pfam" id="PF25994"/>
    </source>
</evidence>
<gene>
    <name evidence="13" type="ORF">KEC16_06075</name>
</gene>
<evidence type="ECO:0000313" key="14">
    <source>
        <dbReference type="Proteomes" id="UP000680714"/>
    </source>
</evidence>
<dbReference type="Gene3D" id="1.20.1600.10">
    <property type="entry name" value="Outer membrane efflux proteins (OEP)"/>
    <property type="match status" value="1"/>
</dbReference>
<dbReference type="RefSeq" id="WP_211546868.1">
    <property type="nucleotide sequence ID" value="NZ_JAGTUF010000003.1"/>
</dbReference>
<keyword evidence="4 9" id="KW-1003">Cell membrane</keyword>
<dbReference type="Gene3D" id="2.40.50.100">
    <property type="match status" value="1"/>
</dbReference>
<reference evidence="13 14" key="1">
    <citation type="submission" date="2021-04" db="EMBL/GenBank/DDBJ databases">
        <title>Magnetospirillum sulfuroxidans sp. nov., a facultative chemolithoautotrophic sulfur-oxidizing alphaproteobacterium isolated from freshwater sediment and proposals for Paramagetospirillum gen. nov., and Magnetospirillaceae fam. nov.</title>
        <authorList>
            <person name="Koziaeva V."/>
            <person name="Geelhoed J.S."/>
            <person name="Sorokin D.Y."/>
            <person name="Grouzdev D.S."/>
        </authorList>
    </citation>
    <scope>NUCLEOTIDE SEQUENCE [LARGE SCALE GENOMIC DNA]</scope>
    <source>
        <strain evidence="13 14">J10</strain>
    </source>
</reference>
<dbReference type="PANTHER" id="PTHR30386:SF26">
    <property type="entry name" value="TRANSPORT PROTEIN COMB"/>
    <property type="match status" value="1"/>
</dbReference>
<keyword evidence="14" id="KW-1185">Reference proteome</keyword>